<keyword evidence="4" id="KW-0472">Membrane</keyword>
<dbReference type="PANTHER" id="PTHR13789:SF309">
    <property type="entry name" value="PUTATIVE (AFU_ORTHOLOGUE AFUA_6G14510)-RELATED"/>
    <property type="match status" value="1"/>
</dbReference>
<dbReference type="Proteomes" id="UP000566819">
    <property type="component" value="Unassembled WGS sequence"/>
</dbReference>
<dbReference type="AlphaFoldDB" id="A0A8H4W3F3"/>
<keyword evidence="3" id="KW-0503">Monooxygenase</keyword>
<sequence length="476" mass="53591">MLRSPSLHLLEHISSSKRLKIGIIGAAVAGPVLALHILTHPTLSKIYQPILYDRSPDPRSSHSEDEKALQTAGAAVAIGPNGLYPLYQLGLRDAMEKMSCDFSGGSFWRSRTPLISLKDGEDVRNAVRGEWRFLNRASSPTWSEGMQSSMRIIERRHLQSLLLEKVQKLGGEVKWESKLENIESFPNRKPKVSFRGKGEVEFDLLVGADGSWSEIRRHILKQRNLLTAPERWIPDFMGACGFYGISTLQEQDLEKFDNPDIWSDTHGVWLDQGNLSTSPLPGSKIRWDLIIPQKLAPEPSKMSQEEENTFSDHGYGGWESKIAPGAYPRSESIEILRKHAGIFHPVTGTFGKMLSRSERIIRSPLRQGVWTKDEIQDWYTKMRPPGSGFAIEDAIVLANSLFTHPPSISSHSPSTSTTPNFIAALSSYATTRLPRSQKMAKVAYYAGHLGVGERWYWRLLRDYGTAWMPKQEDLKL</sequence>
<comment type="similarity">
    <text evidence="1">Belongs to the paxM FAD-dependent monooxygenase family.</text>
</comment>
<evidence type="ECO:0008006" key="7">
    <source>
        <dbReference type="Google" id="ProtNLM"/>
    </source>
</evidence>
<keyword evidence="2" id="KW-0560">Oxidoreductase</keyword>
<accession>A0A8H4W3F3</accession>
<dbReference type="EMBL" id="JAAMPI010000658">
    <property type="protein sequence ID" value="KAF4629564.1"/>
    <property type="molecule type" value="Genomic_DNA"/>
</dbReference>
<evidence type="ECO:0000313" key="6">
    <source>
        <dbReference type="Proteomes" id="UP000566819"/>
    </source>
</evidence>
<keyword evidence="6" id="KW-1185">Reference proteome</keyword>
<keyword evidence="4" id="KW-1133">Transmembrane helix</keyword>
<evidence type="ECO:0000256" key="1">
    <source>
        <dbReference type="ARBA" id="ARBA00007992"/>
    </source>
</evidence>
<dbReference type="OrthoDB" id="16820at2759"/>
<evidence type="ECO:0000313" key="5">
    <source>
        <dbReference type="EMBL" id="KAF4629564.1"/>
    </source>
</evidence>
<organism evidence="5 6">
    <name type="scientific">Cudoniella acicularis</name>
    <dbReference type="NCBI Taxonomy" id="354080"/>
    <lineage>
        <taxon>Eukaryota</taxon>
        <taxon>Fungi</taxon>
        <taxon>Dikarya</taxon>
        <taxon>Ascomycota</taxon>
        <taxon>Pezizomycotina</taxon>
        <taxon>Leotiomycetes</taxon>
        <taxon>Helotiales</taxon>
        <taxon>Tricladiaceae</taxon>
        <taxon>Cudoniella</taxon>
    </lineage>
</organism>
<evidence type="ECO:0000256" key="3">
    <source>
        <dbReference type="ARBA" id="ARBA00023033"/>
    </source>
</evidence>
<dbReference type="SUPFAM" id="SSF51905">
    <property type="entry name" value="FAD/NAD(P)-binding domain"/>
    <property type="match status" value="1"/>
</dbReference>
<dbReference type="PANTHER" id="PTHR13789">
    <property type="entry name" value="MONOOXYGENASE"/>
    <property type="match status" value="1"/>
</dbReference>
<evidence type="ECO:0000256" key="4">
    <source>
        <dbReference type="SAM" id="Phobius"/>
    </source>
</evidence>
<proteinExistence type="inferred from homology"/>
<comment type="caution">
    <text evidence="5">The sequence shown here is derived from an EMBL/GenBank/DDBJ whole genome shotgun (WGS) entry which is preliminary data.</text>
</comment>
<name>A0A8H4W3F3_9HELO</name>
<feature type="transmembrane region" description="Helical" evidence="4">
    <location>
        <begin position="21"/>
        <end position="39"/>
    </location>
</feature>
<evidence type="ECO:0000256" key="2">
    <source>
        <dbReference type="ARBA" id="ARBA00023002"/>
    </source>
</evidence>
<dbReference type="InterPro" id="IPR036188">
    <property type="entry name" value="FAD/NAD-bd_sf"/>
</dbReference>
<dbReference type="Gene3D" id="3.50.50.60">
    <property type="entry name" value="FAD/NAD(P)-binding domain"/>
    <property type="match status" value="1"/>
</dbReference>
<keyword evidence="4" id="KW-0812">Transmembrane</keyword>
<protein>
    <recommendedName>
        <fullName evidence="7">FAD-binding domain-containing protein</fullName>
    </recommendedName>
</protein>
<dbReference type="GO" id="GO:0004497">
    <property type="term" value="F:monooxygenase activity"/>
    <property type="evidence" value="ECO:0007669"/>
    <property type="project" value="UniProtKB-KW"/>
</dbReference>
<gene>
    <name evidence="5" type="ORF">G7Y89_g8578</name>
</gene>
<dbReference type="InterPro" id="IPR050493">
    <property type="entry name" value="FAD-dep_Monooxygenase_BioMet"/>
</dbReference>
<reference evidence="5 6" key="1">
    <citation type="submission" date="2020-03" db="EMBL/GenBank/DDBJ databases">
        <title>Draft Genome Sequence of Cudoniella acicularis.</title>
        <authorList>
            <person name="Buettner E."/>
            <person name="Kellner H."/>
        </authorList>
    </citation>
    <scope>NUCLEOTIDE SEQUENCE [LARGE SCALE GENOMIC DNA]</scope>
    <source>
        <strain evidence="5 6">DSM 108380</strain>
    </source>
</reference>